<keyword evidence="2" id="KW-1185">Reference proteome</keyword>
<dbReference type="PANTHER" id="PTHR18868:SF49">
    <property type="entry name" value="OS11G0147200 PROTEIN"/>
    <property type="match status" value="1"/>
</dbReference>
<protein>
    <submittedName>
        <fullName evidence="1">Uncharacterized protein</fullName>
    </submittedName>
</protein>
<dbReference type="PANTHER" id="PTHR18868">
    <property type="entry name" value="OS07G0665300 PROTEIN-RELATED"/>
    <property type="match status" value="1"/>
</dbReference>
<evidence type="ECO:0000313" key="1">
    <source>
        <dbReference type="EMBL" id="OEL28945.1"/>
    </source>
</evidence>
<accession>A0A1E5VV02</accession>
<organism evidence="1 2">
    <name type="scientific">Dichanthelium oligosanthes</name>
    <dbReference type="NCBI Taxonomy" id="888268"/>
    <lineage>
        <taxon>Eukaryota</taxon>
        <taxon>Viridiplantae</taxon>
        <taxon>Streptophyta</taxon>
        <taxon>Embryophyta</taxon>
        <taxon>Tracheophyta</taxon>
        <taxon>Spermatophyta</taxon>
        <taxon>Magnoliopsida</taxon>
        <taxon>Liliopsida</taxon>
        <taxon>Poales</taxon>
        <taxon>Poaceae</taxon>
        <taxon>PACMAD clade</taxon>
        <taxon>Panicoideae</taxon>
        <taxon>Panicodae</taxon>
        <taxon>Paniceae</taxon>
        <taxon>Dichantheliinae</taxon>
        <taxon>Dichanthelium</taxon>
    </lineage>
</organism>
<sequence length="215" mass="23985">FDIFSVGKMLECHWGGVDPARSWKRNERTDDLTGSLEKKKRRYLTRSSTKKKIICNGEETTGLLISGNLYWDSNQGVWSELSEEVAKELSKSVVSLALMDASLVKALNDNKRMDHDNLKVQVHHFENVTTGFLGEYDLDHNIATVNVMNFADLKAVVWGDLMGFPPHNMVASLGMDPSGKLMGTSGTAFQVDLNGVETLHCPRSLRYACILVCVF</sequence>
<dbReference type="Proteomes" id="UP000095767">
    <property type="component" value="Unassembled WGS sequence"/>
</dbReference>
<comment type="caution">
    <text evidence="1">The sequence shown here is derived from an EMBL/GenBank/DDBJ whole genome shotgun (WGS) entry which is preliminary data.</text>
</comment>
<feature type="non-terminal residue" evidence="1">
    <location>
        <position position="1"/>
    </location>
</feature>
<proteinExistence type="predicted"/>
<dbReference type="AlphaFoldDB" id="A0A1E5VV02"/>
<reference evidence="1 2" key="1">
    <citation type="submission" date="2016-09" db="EMBL/GenBank/DDBJ databases">
        <title>The draft genome of Dichanthelium oligosanthes: A C3 panicoid grass species.</title>
        <authorList>
            <person name="Studer A.J."/>
            <person name="Schnable J.C."/>
            <person name="Brutnell T.P."/>
        </authorList>
    </citation>
    <scope>NUCLEOTIDE SEQUENCE [LARGE SCALE GENOMIC DNA]</scope>
    <source>
        <strain evidence="2">cv. Kellogg 1175</strain>
        <tissue evidence="1">Leaf</tissue>
    </source>
</reference>
<gene>
    <name evidence="1" type="ORF">BAE44_0010035</name>
</gene>
<dbReference type="OrthoDB" id="687092at2759"/>
<dbReference type="STRING" id="888268.A0A1E5VV02"/>
<evidence type="ECO:0000313" key="2">
    <source>
        <dbReference type="Proteomes" id="UP000095767"/>
    </source>
</evidence>
<dbReference type="EMBL" id="LWDX02028807">
    <property type="protein sequence ID" value="OEL28945.1"/>
    <property type="molecule type" value="Genomic_DNA"/>
</dbReference>
<name>A0A1E5VV02_9POAL</name>